<dbReference type="SUPFAM" id="SSF143243">
    <property type="entry name" value="Nqo5-like"/>
    <property type="match status" value="1"/>
</dbReference>
<dbReference type="PANTHER" id="PTHR10884">
    <property type="entry name" value="NADH DEHYDROGENASE UBIQUINONE IRON-SULFUR PROTEIN 3"/>
    <property type="match status" value="1"/>
</dbReference>
<evidence type="ECO:0000256" key="1">
    <source>
        <dbReference type="ARBA" id="ARBA00007569"/>
    </source>
</evidence>
<evidence type="ECO:0000313" key="4">
    <source>
        <dbReference type="EMBL" id="GLY91063.1"/>
    </source>
</evidence>
<evidence type="ECO:0000256" key="2">
    <source>
        <dbReference type="SAM" id="MobiDB-lite"/>
    </source>
</evidence>
<keyword evidence="5" id="KW-1185">Reference proteome</keyword>
<dbReference type="InterPro" id="IPR037232">
    <property type="entry name" value="NADH_quin_OxRdtase_su_C/D-like"/>
</dbReference>
<dbReference type="Gene3D" id="3.30.460.80">
    <property type="entry name" value="NADH:ubiquinone oxidoreductase, 30kDa subunit"/>
    <property type="match status" value="1"/>
</dbReference>
<gene>
    <name evidence="4" type="ORF">Airi02_089920</name>
</gene>
<reference evidence="4" key="1">
    <citation type="submission" date="2023-03" db="EMBL/GenBank/DDBJ databases">
        <title>Actinoallomurus iriomotensis NBRC 103684.</title>
        <authorList>
            <person name="Ichikawa N."/>
            <person name="Sato H."/>
            <person name="Tonouchi N."/>
        </authorList>
    </citation>
    <scope>NUCLEOTIDE SEQUENCE</scope>
    <source>
        <strain evidence="4">NBRC 103684</strain>
    </source>
</reference>
<protein>
    <recommendedName>
        <fullName evidence="3">NADH:ubiquinone oxidoreductase 30kDa subunit domain-containing protein</fullName>
    </recommendedName>
</protein>
<dbReference type="GO" id="GO:0008137">
    <property type="term" value="F:NADH dehydrogenase (ubiquinone) activity"/>
    <property type="evidence" value="ECO:0007669"/>
    <property type="project" value="InterPro"/>
</dbReference>
<dbReference type="PANTHER" id="PTHR10884:SF14">
    <property type="entry name" value="NADH DEHYDROGENASE [UBIQUINONE] IRON-SULFUR PROTEIN 3, MITOCHONDRIAL"/>
    <property type="match status" value="1"/>
</dbReference>
<organism evidence="4 5">
    <name type="scientific">Actinoallomurus iriomotensis</name>
    <dbReference type="NCBI Taxonomy" id="478107"/>
    <lineage>
        <taxon>Bacteria</taxon>
        <taxon>Bacillati</taxon>
        <taxon>Actinomycetota</taxon>
        <taxon>Actinomycetes</taxon>
        <taxon>Streptosporangiales</taxon>
        <taxon>Thermomonosporaceae</taxon>
        <taxon>Actinoallomurus</taxon>
    </lineage>
</organism>
<feature type="compositionally biased region" description="Basic and acidic residues" evidence="2">
    <location>
        <begin position="208"/>
        <end position="220"/>
    </location>
</feature>
<dbReference type="InterPro" id="IPR001268">
    <property type="entry name" value="NADH_UbQ_OxRdtase_30kDa_su"/>
</dbReference>
<proteinExistence type="inferred from homology"/>
<evidence type="ECO:0000313" key="5">
    <source>
        <dbReference type="Proteomes" id="UP001165074"/>
    </source>
</evidence>
<evidence type="ECO:0000259" key="3">
    <source>
        <dbReference type="Pfam" id="PF00329"/>
    </source>
</evidence>
<comment type="caution">
    <text evidence="4">The sequence shown here is derived from an EMBL/GenBank/DDBJ whole genome shotgun (WGS) entry which is preliminary data.</text>
</comment>
<dbReference type="Proteomes" id="UP001165074">
    <property type="component" value="Unassembled WGS sequence"/>
</dbReference>
<dbReference type="RefSeq" id="WP_285582398.1">
    <property type="nucleotide sequence ID" value="NZ_BSTK01000018.1"/>
</dbReference>
<name>A0A9W6SCH0_9ACTN</name>
<feature type="region of interest" description="Disordered" evidence="2">
    <location>
        <begin position="151"/>
        <end position="235"/>
    </location>
</feature>
<feature type="compositionally biased region" description="Basic and acidic residues" evidence="2">
    <location>
        <begin position="187"/>
        <end position="200"/>
    </location>
</feature>
<comment type="similarity">
    <text evidence="1">Belongs to the complex I 30 kDa subunit family.</text>
</comment>
<feature type="domain" description="NADH:ubiquinone oxidoreductase 30kDa subunit" evidence="3">
    <location>
        <begin position="28"/>
        <end position="146"/>
    </location>
</feature>
<dbReference type="AlphaFoldDB" id="A0A9W6SCH0"/>
<dbReference type="Pfam" id="PF00329">
    <property type="entry name" value="Complex1_30kDa"/>
    <property type="match status" value="1"/>
</dbReference>
<accession>A0A9W6SCH0</accession>
<sequence length="235" mass="26140">MTIELSVAWSRRFGDEVHSEETFGLLTVDVPPGLWTESLTFARDDLGCAYFDWLTAVDELEDGFAIVAHVYSLEEGHHLLVRTRVPRADPRLATAIDVYRGANWHERETHEMFGVVFDGHPGLTPLLLPEGFEGHPLRKEFVLAARVAKPWPGAKEPGESGHGAPSRRRMMPPGVPADWGPNAAPERPARERPAPKRAVAEPETAEPETAKPEPAAEERPQRRRRERGIEGGDDV</sequence>
<dbReference type="EMBL" id="BSTK01000018">
    <property type="protein sequence ID" value="GLY91063.1"/>
    <property type="molecule type" value="Genomic_DNA"/>
</dbReference>